<feature type="domain" description="Helicase ATP-binding" evidence="2">
    <location>
        <begin position="45"/>
        <end position="204"/>
    </location>
</feature>
<dbReference type="SMART" id="SM00487">
    <property type="entry name" value="DEXDc"/>
    <property type="match status" value="1"/>
</dbReference>
<feature type="compositionally biased region" description="Low complexity" evidence="1">
    <location>
        <begin position="518"/>
        <end position="527"/>
    </location>
</feature>
<evidence type="ECO:0000259" key="2">
    <source>
        <dbReference type="PROSITE" id="PS51192"/>
    </source>
</evidence>
<dbReference type="RefSeq" id="WP_201844859.1">
    <property type="nucleotide sequence ID" value="NZ_JABBYC010000001.1"/>
</dbReference>
<keyword evidence="3" id="KW-0067">ATP-binding</keyword>
<dbReference type="InterPro" id="IPR006935">
    <property type="entry name" value="Helicase/UvrB_N"/>
</dbReference>
<feature type="compositionally biased region" description="Basic and acidic residues" evidence="1">
    <location>
        <begin position="530"/>
        <end position="548"/>
    </location>
</feature>
<feature type="region of interest" description="Disordered" evidence="1">
    <location>
        <begin position="518"/>
        <end position="548"/>
    </location>
</feature>
<gene>
    <name evidence="3" type="ORF">HGK34_02085</name>
</gene>
<keyword evidence="3" id="KW-0547">Nucleotide-binding</keyword>
<feature type="region of interest" description="Disordered" evidence="1">
    <location>
        <begin position="1"/>
        <end position="22"/>
    </location>
</feature>
<name>A0ABS1LFR7_9MICO</name>
<accession>A0ABS1LFR7</accession>
<dbReference type="InterPro" id="IPR050742">
    <property type="entry name" value="Helicase_Restrict-Modif_Enz"/>
</dbReference>
<dbReference type="SMART" id="SM00382">
    <property type="entry name" value="AAA"/>
    <property type="match status" value="1"/>
</dbReference>
<dbReference type="GO" id="GO:0004386">
    <property type="term" value="F:helicase activity"/>
    <property type="evidence" value="ECO:0007669"/>
    <property type="project" value="UniProtKB-KW"/>
</dbReference>
<dbReference type="PANTHER" id="PTHR47396">
    <property type="entry name" value="TYPE I RESTRICTION ENZYME ECOKI R PROTEIN"/>
    <property type="match status" value="1"/>
</dbReference>
<organism evidence="3 4">
    <name type="scientific">Myceligenerans indicum</name>
    <dbReference type="NCBI Taxonomy" id="2593663"/>
    <lineage>
        <taxon>Bacteria</taxon>
        <taxon>Bacillati</taxon>
        <taxon>Actinomycetota</taxon>
        <taxon>Actinomycetes</taxon>
        <taxon>Micrococcales</taxon>
        <taxon>Promicromonosporaceae</taxon>
        <taxon>Myceligenerans</taxon>
    </lineage>
</organism>
<dbReference type="PROSITE" id="PS51192">
    <property type="entry name" value="HELICASE_ATP_BIND_1"/>
    <property type="match status" value="1"/>
</dbReference>
<dbReference type="Gene3D" id="3.40.50.300">
    <property type="entry name" value="P-loop containing nucleotide triphosphate hydrolases"/>
    <property type="match status" value="2"/>
</dbReference>
<dbReference type="Pfam" id="PF04851">
    <property type="entry name" value="ResIII"/>
    <property type="match status" value="1"/>
</dbReference>
<dbReference type="InterPro" id="IPR027417">
    <property type="entry name" value="P-loop_NTPase"/>
</dbReference>
<dbReference type="PANTHER" id="PTHR47396:SF2">
    <property type="entry name" value="HELICASE ATP-BINDING DOMAIN-CONTAINING PROTEIN"/>
    <property type="match status" value="1"/>
</dbReference>
<evidence type="ECO:0000313" key="3">
    <source>
        <dbReference type="EMBL" id="MBL0885081.1"/>
    </source>
</evidence>
<feature type="compositionally biased region" description="Polar residues" evidence="1">
    <location>
        <begin position="1"/>
        <end position="10"/>
    </location>
</feature>
<proteinExistence type="predicted"/>
<comment type="caution">
    <text evidence="3">The sequence shown here is derived from an EMBL/GenBank/DDBJ whole genome shotgun (WGS) entry which is preliminary data.</text>
</comment>
<protein>
    <submittedName>
        <fullName evidence="3">DEAD/DEAH box helicase</fullName>
    </submittedName>
</protein>
<sequence>MTNTPQLPRNPSSAAASHLSPAFPRRAPWGTASNLRAWQAEALELYRERSPRDFLAVATPGAGKTTFALRIATELLEAGVVRRVTVVAPTEHLKHQWADAAARVGVSIDPSFTNAQGRHGAHYDGVALTYAQVAANPALHRARTEAARTLVILDEVHHGGDALSWGDAVREAFEEATRRLALTGTPFRSDTSPIPFVVYEEDRDGIRRSKADYTYGYGDALRDHVVRPVLFMTYSGDMRWRTRAGDEVSARLGEAMTKDMTAQAWRTALDPEGQWVPSVLRAADKRLTEVRRTVPDAGGLVIATDQNTARAYAKHLTEITGQRPVVVLSDDAGASGRIEDFTSSEDRWMVAVRMVSEGVDVPRLAIGVYATSTSTPLFFAQAVGRFVRARTRGETASVFLPSVAPLLELAGGLEQERDHALDRPSTAEEQGIEYDPEAALLAEANREEKASGDLTQGTFEALDAQASFDRVLFDGGEFGTGADVGSAEELDFLGLPGLLEPDQVTTLLRQRQAAQVKARGAAQASAAGPTDRERAAEQAEHEHRRAGELRKELSKLVGAWAKRSGEPHGVVHTRLRRECGGPEVPLATAAQLEERVAKVRRWFVGAR</sequence>
<dbReference type="Proteomes" id="UP000675409">
    <property type="component" value="Unassembled WGS sequence"/>
</dbReference>
<evidence type="ECO:0000256" key="1">
    <source>
        <dbReference type="SAM" id="MobiDB-lite"/>
    </source>
</evidence>
<keyword evidence="3" id="KW-0378">Hydrolase</keyword>
<keyword evidence="4" id="KW-1185">Reference proteome</keyword>
<evidence type="ECO:0000313" key="4">
    <source>
        <dbReference type="Proteomes" id="UP000675409"/>
    </source>
</evidence>
<dbReference type="InterPro" id="IPR003593">
    <property type="entry name" value="AAA+_ATPase"/>
</dbReference>
<dbReference type="EMBL" id="JABBYC010000001">
    <property type="protein sequence ID" value="MBL0885081.1"/>
    <property type="molecule type" value="Genomic_DNA"/>
</dbReference>
<feature type="compositionally biased region" description="Low complexity" evidence="1">
    <location>
        <begin position="11"/>
        <end position="22"/>
    </location>
</feature>
<dbReference type="InterPro" id="IPR014001">
    <property type="entry name" value="Helicase_ATP-bd"/>
</dbReference>
<keyword evidence="3" id="KW-0347">Helicase</keyword>
<dbReference type="SUPFAM" id="SSF52540">
    <property type="entry name" value="P-loop containing nucleoside triphosphate hydrolases"/>
    <property type="match status" value="2"/>
</dbReference>
<reference evidence="3 4" key="1">
    <citation type="journal article" date="2021" name="Arch. Microbiol.">
        <title>Myceligenerans indicum sp. nov., an actinobacterium isolated from mangrove sediment of Sundarbans, India.</title>
        <authorList>
            <person name="Asha K."/>
            <person name="Bhadury P."/>
        </authorList>
    </citation>
    <scope>NUCLEOTIDE SEQUENCE [LARGE SCALE GENOMIC DNA]</scope>
    <source>
        <strain evidence="3 4">I2</strain>
    </source>
</reference>